<dbReference type="OrthoDB" id="9812625at2"/>
<dbReference type="InterPro" id="IPR016163">
    <property type="entry name" value="Ald_DH_C"/>
</dbReference>
<evidence type="ECO:0000256" key="1">
    <source>
        <dbReference type="ARBA" id="ARBA00009986"/>
    </source>
</evidence>
<reference evidence="7" key="1">
    <citation type="submission" date="2018-03" db="EMBL/GenBank/DDBJ databases">
        <authorList>
            <person name="Blom J."/>
        </authorList>
    </citation>
    <scope>NUCLEOTIDE SEQUENCE [LARGE SCALE GENOMIC DNA]</scope>
    <source>
        <strain evidence="7">KPC-SM-21</strain>
    </source>
</reference>
<keyword evidence="2 4" id="KW-0560">Oxidoreductase</keyword>
<sequence length="477" mass="51610">MKKHFIDGKVAEPHLQQYIDVKNPSTGQVIDQIARGDANDIDDAVKSAKSALYSEWGNKNPIERSRILMNISNIVLKHKDELATIEAQDTGKPIELAKKDIDALARYFEYYAGAADKVHGMSIPYLNDYSVVMLRERVGVVGHIIPWNYPAQMLGRTLAPALAMGNASVIKPAEEACLTSLRFIELATEAGLPKGAVNIVTGYGIEAGAALTAHQDVELITFTGSPQAGVLVQKAAAEHYARCVLELGGKSPQIVFEDADLDKALPSLVNGLVQNAGQTCSAGTRVLVHESIYEKLKTLLAEKFNQLVAGSPESLPDCGPIITEAQYHRVNKFIRECIDSKLPKIAEGKISPDAPQSGFYVAPVIFGPVPRDHKLANDEVFGPVLALMTFKDEADAIELANGTDYGLVASVWSENGARQQRVAKRLEAGQVYINCFGAGGGIELPFGGVRKSGHGREKGFIALEEFSRVKTMINHHG</sequence>
<dbReference type="Gene3D" id="3.40.605.10">
    <property type="entry name" value="Aldehyde Dehydrogenase, Chain A, domain 1"/>
    <property type="match status" value="1"/>
</dbReference>
<evidence type="ECO:0000256" key="4">
    <source>
        <dbReference type="RuleBase" id="RU003345"/>
    </source>
</evidence>
<dbReference type="EMBL" id="OOGT01000269">
    <property type="protein sequence ID" value="SPL72355.1"/>
    <property type="molecule type" value="Genomic_DNA"/>
</dbReference>
<evidence type="ECO:0000256" key="3">
    <source>
        <dbReference type="PROSITE-ProRule" id="PRU10007"/>
    </source>
</evidence>
<dbReference type="AlphaFoldDB" id="A0A2U3N428"/>
<organism evidence="6 7">
    <name type="scientific">Acinetobacter stercoris</name>
    <dbReference type="NCBI Taxonomy" id="2126983"/>
    <lineage>
        <taxon>Bacteria</taxon>
        <taxon>Pseudomonadati</taxon>
        <taxon>Pseudomonadota</taxon>
        <taxon>Gammaproteobacteria</taxon>
        <taxon>Moraxellales</taxon>
        <taxon>Moraxellaceae</taxon>
        <taxon>Acinetobacter</taxon>
    </lineage>
</organism>
<dbReference type="Gene3D" id="3.40.309.10">
    <property type="entry name" value="Aldehyde Dehydrogenase, Chain A, domain 2"/>
    <property type="match status" value="1"/>
</dbReference>
<evidence type="ECO:0000256" key="2">
    <source>
        <dbReference type="ARBA" id="ARBA00023002"/>
    </source>
</evidence>
<dbReference type="EC" id="1.2.1.5" evidence="6"/>
<accession>A0A2U3N428</accession>
<name>A0A2U3N428_9GAMM</name>
<dbReference type="PROSITE" id="PS00687">
    <property type="entry name" value="ALDEHYDE_DEHYDR_GLU"/>
    <property type="match status" value="1"/>
</dbReference>
<proteinExistence type="inferred from homology"/>
<dbReference type="CDD" id="cd07109">
    <property type="entry name" value="ALDH_AAS00426"/>
    <property type="match status" value="1"/>
</dbReference>
<dbReference type="RefSeq" id="WP_121975748.1">
    <property type="nucleotide sequence ID" value="NZ_OOGT01000269.1"/>
</dbReference>
<dbReference type="InterPro" id="IPR016160">
    <property type="entry name" value="Ald_DH_CS_CYS"/>
</dbReference>
<feature type="active site" evidence="3">
    <location>
        <position position="246"/>
    </location>
</feature>
<dbReference type="InterPro" id="IPR029510">
    <property type="entry name" value="Ald_DH_CS_GLU"/>
</dbReference>
<dbReference type="GO" id="GO:0004030">
    <property type="term" value="F:aldehyde dehydrogenase [NAD(P)+] activity"/>
    <property type="evidence" value="ECO:0007669"/>
    <property type="project" value="UniProtKB-EC"/>
</dbReference>
<dbReference type="InterPro" id="IPR015590">
    <property type="entry name" value="Aldehyde_DH_dom"/>
</dbReference>
<gene>
    <name evidence="6" type="primary">puuC_2</name>
    <name evidence="6" type="ORF">KPC_3533</name>
</gene>
<feature type="domain" description="Aldehyde dehydrogenase" evidence="5">
    <location>
        <begin position="17"/>
        <end position="471"/>
    </location>
</feature>
<dbReference type="PROSITE" id="PS00070">
    <property type="entry name" value="ALDEHYDE_DEHYDR_CYS"/>
    <property type="match status" value="1"/>
</dbReference>
<evidence type="ECO:0000313" key="6">
    <source>
        <dbReference type="EMBL" id="SPL72355.1"/>
    </source>
</evidence>
<dbReference type="SUPFAM" id="SSF53720">
    <property type="entry name" value="ALDH-like"/>
    <property type="match status" value="1"/>
</dbReference>
<dbReference type="Proteomes" id="UP000245974">
    <property type="component" value="Unassembled WGS sequence"/>
</dbReference>
<protein>
    <submittedName>
        <fullName evidence="6">Aldehyde dehydrogenase PuuC</fullName>
        <ecNumber evidence="6">1.2.1.5</ecNumber>
    </submittedName>
</protein>
<dbReference type="InterPro" id="IPR016161">
    <property type="entry name" value="Ald_DH/histidinol_DH"/>
</dbReference>
<dbReference type="InterPro" id="IPR016162">
    <property type="entry name" value="Ald_DH_N"/>
</dbReference>
<dbReference type="InParanoid" id="A0A2U3N428"/>
<evidence type="ECO:0000313" key="7">
    <source>
        <dbReference type="Proteomes" id="UP000245974"/>
    </source>
</evidence>
<comment type="similarity">
    <text evidence="1 4">Belongs to the aldehyde dehydrogenase family.</text>
</comment>
<dbReference type="Pfam" id="PF00171">
    <property type="entry name" value="Aldedh"/>
    <property type="match status" value="1"/>
</dbReference>
<dbReference type="PANTHER" id="PTHR11699">
    <property type="entry name" value="ALDEHYDE DEHYDROGENASE-RELATED"/>
    <property type="match status" value="1"/>
</dbReference>
<evidence type="ECO:0000259" key="5">
    <source>
        <dbReference type="Pfam" id="PF00171"/>
    </source>
</evidence>
<dbReference type="FunFam" id="3.40.605.10:FF:000007">
    <property type="entry name" value="NAD/NADP-dependent betaine aldehyde dehydrogenase"/>
    <property type="match status" value="1"/>
</dbReference>
<keyword evidence="7" id="KW-1185">Reference proteome</keyword>